<evidence type="ECO:0000256" key="22">
    <source>
        <dbReference type="SAM" id="SignalP"/>
    </source>
</evidence>
<accession>A0A1W7RA02</accession>
<feature type="glycosylation site" description="N-linked (GlcNAc...) asparagine" evidence="14">
    <location>
        <position position="71"/>
    </location>
</feature>
<feature type="active site" description="Proton acceptor 2" evidence="15">
    <location>
        <position position="389"/>
    </location>
</feature>
<dbReference type="CDD" id="cd06461">
    <property type="entry name" value="M2_ACE"/>
    <property type="match status" value="1"/>
</dbReference>
<evidence type="ECO:0000256" key="6">
    <source>
        <dbReference type="ARBA" id="ARBA00022801"/>
    </source>
</evidence>
<comment type="catalytic activity">
    <reaction evidence="11">
        <text>Release of a C-terminal dipeptide, oligopeptide-|-Xaa-Yaa, when Xaa is not Pro, and Yaa is neither Asp nor Glu. Thus, conversion of angiotensin I to angiotensin II, with increase in vasoconstrictor activity, but no action on angiotensin II.</text>
        <dbReference type="EC" id="3.4.15.1"/>
    </reaction>
</comment>
<evidence type="ECO:0000256" key="17">
    <source>
        <dbReference type="PIRSR" id="PIRSR601548-3"/>
    </source>
</evidence>
<dbReference type="GO" id="GO:0046872">
    <property type="term" value="F:metal ion binding"/>
    <property type="evidence" value="ECO:0007669"/>
    <property type="project" value="UniProtKB-KW"/>
</dbReference>
<evidence type="ECO:0000256" key="11">
    <source>
        <dbReference type="ARBA" id="ARBA00036868"/>
    </source>
</evidence>
<dbReference type="EMBL" id="GFAH01000425">
    <property type="protein sequence ID" value="JAV47964.1"/>
    <property type="molecule type" value="Transcribed_RNA"/>
</dbReference>
<proteinExistence type="inferred from homology"/>
<organism evidence="23">
    <name type="scientific">Hadrurus spadix</name>
    <dbReference type="NCBI Taxonomy" id="141984"/>
    <lineage>
        <taxon>Eukaryota</taxon>
        <taxon>Metazoa</taxon>
        <taxon>Ecdysozoa</taxon>
        <taxon>Arthropoda</taxon>
        <taxon>Chelicerata</taxon>
        <taxon>Arachnida</taxon>
        <taxon>Scorpiones</taxon>
        <taxon>Iurida</taxon>
        <taxon>Iuroidea</taxon>
        <taxon>Hadrurus</taxon>
    </lineage>
</organism>
<comment type="similarity">
    <text evidence="1 20 21">Belongs to the peptidase M2 family.</text>
</comment>
<comment type="cofactor">
    <cofactor evidence="21">
        <name>Zn(2+)</name>
        <dbReference type="ChEBI" id="CHEBI:29105"/>
    </cofactor>
    <text evidence="21">Binds 1 zinc ion per subunit.</text>
</comment>
<dbReference type="EC" id="3.4.-.-" evidence="21"/>
<dbReference type="GO" id="GO:0008237">
    <property type="term" value="F:metallopeptidase activity"/>
    <property type="evidence" value="ECO:0007669"/>
    <property type="project" value="UniProtKB-KW"/>
</dbReference>
<feature type="binding site" evidence="19">
    <location>
        <position position="388"/>
    </location>
    <ligand>
        <name>Zn(2+)</name>
        <dbReference type="ChEBI" id="CHEBI:29105"/>
        <label>2</label>
        <note>catalytic</note>
    </ligand>
</feature>
<comment type="caution">
    <text evidence="20">Lacks conserved residue(s) required for the propagation of feature annotation.</text>
</comment>
<keyword evidence="4 17" id="KW-0479">Metal-binding</keyword>
<evidence type="ECO:0000256" key="5">
    <source>
        <dbReference type="ARBA" id="ARBA00022729"/>
    </source>
</evidence>
<evidence type="ECO:0000256" key="20">
    <source>
        <dbReference type="PROSITE-ProRule" id="PRU01355"/>
    </source>
</evidence>
<name>A0A1W7RA02_9SCOR</name>
<feature type="binding site" evidence="17">
    <location>
        <position position="392"/>
    </location>
    <ligand>
        <name>Zn(2+)</name>
        <dbReference type="ChEBI" id="CHEBI:29105"/>
        <label>1</label>
        <note>catalytic</note>
    </ligand>
</feature>
<dbReference type="Pfam" id="PF01401">
    <property type="entry name" value="Peptidase_M2"/>
    <property type="match status" value="1"/>
</dbReference>
<evidence type="ECO:0000256" key="10">
    <source>
        <dbReference type="ARBA" id="ARBA00023180"/>
    </source>
</evidence>
<keyword evidence="6 21" id="KW-0378">Hydrolase</keyword>
<sequence>MYVPFVTVIVIFYILLPIEAVRNAKMFANCFNNHLEVRYENEAAKYIKEYNVLESKHCHDLSEASWNYTSNLTNANKAKMIAQQAINANFQKVAHIKLSRFPWKRFRNPQLRRQFKLLLILGRSALDPKKLRELNLCKADMANIYGSSKICLHVKGSKYDHKCNLALEPDLIDIMANSTNYKELLQVWKQWRDTVGPPIKKKYLRYVELSNEAARLNGFRDEGANWRKSYESVTFQRDIENLWRQVKPLYQHLHAYVRRRLIQLFGESKIRCNGPIPAHLLGNMWAQDWSNLIEYLKPFPTKPSFDVTQKMVAKKMTPLDIVKLSEKFFTSLGLKAMTQEFWNKSIFEKPKDREMVCHPSAWDFCNGKDFRIKMCTEVNMDFLVITHHEMGHVQYYMQYANQPPTFRKGANEGFHEAIGDVMALSISTPKHLKTIGLLDNYTEDEENDLNFLMSTALKKVAFLPFGYIVDQWRWKVFSGKISPSQWNTEWWKLRLKYQGVCPPVKRTERDFDPAAKYHIPGDTAYIRYFVSFIIQFQFHQALCDIAGHKGPLHRCDIYNSKEAGKRLAQMLQMGSSRPWPVAMKVLTGKTKMDAGPILKYFEPLLKWLKEKNEDEIIGWQRDDPTICPF</sequence>
<keyword evidence="10 14" id="KW-0325">Glycoprotein</keyword>
<evidence type="ECO:0000256" key="15">
    <source>
        <dbReference type="PIRSR" id="PIRSR601548-11"/>
    </source>
</evidence>
<dbReference type="GO" id="GO:0006508">
    <property type="term" value="P:proteolysis"/>
    <property type="evidence" value="ECO:0007669"/>
    <property type="project" value="UniProtKB-KW"/>
</dbReference>
<feature type="binding site" evidence="19">
    <location>
        <position position="416"/>
    </location>
    <ligand>
        <name>Zn(2+)</name>
        <dbReference type="ChEBI" id="CHEBI:29105"/>
        <label>2</label>
        <note>catalytic</note>
    </ligand>
</feature>
<dbReference type="Gene3D" id="1.10.1370.30">
    <property type="match status" value="1"/>
</dbReference>
<evidence type="ECO:0000256" key="12">
    <source>
        <dbReference type="ARBA" id="ARBA00039858"/>
    </source>
</evidence>
<feature type="active site" description="Proton acceptor 1" evidence="13">
    <location>
        <position position="389"/>
    </location>
</feature>
<dbReference type="FunFam" id="1.10.1370.30:FF:000004">
    <property type="entry name" value="Angiotensin-converting enzyme"/>
    <property type="match status" value="1"/>
</dbReference>
<evidence type="ECO:0000256" key="7">
    <source>
        <dbReference type="ARBA" id="ARBA00022833"/>
    </source>
</evidence>
<feature type="disulfide bond" evidence="18">
    <location>
        <begin position="543"/>
        <end position="555"/>
    </location>
</feature>
<feature type="active site" description="Proton donor 2" evidence="15">
    <location>
        <position position="518"/>
    </location>
</feature>
<reference evidence="23" key="1">
    <citation type="submission" date="2016-11" db="EMBL/GenBank/DDBJ databases">
        <title>Venom-gland transcriptomics and venom proteomics of the black-back scorpion (Hadrurus spadix) reveal detectability challenges and an unexplored realm of animal toxin diversity.</title>
        <authorList>
            <person name="Rokyta D.R."/>
            <person name="Ward M.J."/>
        </authorList>
    </citation>
    <scope>NUCLEOTIDE SEQUENCE</scope>
    <source>
        <tissue evidence="23">Venom gland</tissue>
    </source>
</reference>
<evidence type="ECO:0000256" key="2">
    <source>
        <dbReference type="ARBA" id="ARBA00022645"/>
    </source>
</evidence>
<dbReference type="InterPro" id="IPR001548">
    <property type="entry name" value="Peptidase_M2"/>
</dbReference>
<feature type="disulfide bond" evidence="18">
    <location>
        <begin position="151"/>
        <end position="163"/>
    </location>
</feature>
<keyword evidence="9 18" id="KW-1015">Disulfide bond</keyword>
<feature type="disulfide bond" evidence="18 20">
    <location>
        <begin position="357"/>
        <end position="375"/>
    </location>
</feature>
<evidence type="ECO:0000256" key="18">
    <source>
        <dbReference type="PIRSR" id="PIRSR601548-4"/>
    </source>
</evidence>
<keyword evidence="7 17" id="KW-0862">Zinc</keyword>
<feature type="binding site" evidence="16">
    <location>
        <position position="527"/>
    </location>
    <ligand>
        <name>chloride</name>
        <dbReference type="ChEBI" id="CHEBI:17996"/>
        <label>1</label>
    </ligand>
</feature>
<feature type="active site" description="Proton donor 1" evidence="13">
    <location>
        <position position="518"/>
    </location>
</feature>
<evidence type="ECO:0000256" key="4">
    <source>
        <dbReference type="ARBA" id="ARBA00022723"/>
    </source>
</evidence>
<keyword evidence="3 21" id="KW-0645">Protease</keyword>
<dbReference type="PANTHER" id="PTHR10514:SF45">
    <property type="entry name" value="ANGIOTENSIN-CONVERTING ENZYME"/>
    <property type="match status" value="1"/>
</dbReference>
<evidence type="ECO:0000256" key="9">
    <source>
        <dbReference type="ARBA" id="ARBA00023157"/>
    </source>
</evidence>
<feature type="glycosylation site" description="N-linked (GlcNAc...) (complex) asparagine" evidence="14">
    <location>
        <position position="108"/>
    </location>
</feature>
<evidence type="ECO:0000256" key="16">
    <source>
        <dbReference type="PIRSR" id="PIRSR601548-2"/>
    </source>
</evidence>
<feature type="glycosylation site" description="N-linked (GlcNAc...) asparagine; partial" evidence="14">
    <location>
        <position position="343"/>
    </location>
</feature>
<dbReference type="PANTHER" id="PTHR10514">
    <property type="entry name" value="ANGIOTENSIN-CONVERTING ENZYME"/>
    <property type="match status" value="1"/>
</dbReference>
<dbReference type="AlphaFoldDB" id="A0A1W7RA02"/>
<feature type="glycosylation site" description="N-linked (GlcNAc...) (complex) asparagine" evidence="14">
    <location>
        <position position="89"/>
    </location>
</feature>
<feature type="binding site" evidence="16">
    <location>
        <position position="230"/>
    </location>
    <ligand>
        <name>chloride</name>
        <dbReference type="ChEBI" id="CHEBI:17996"/>
        <label>1</label>
    </ligand>
</feature>
<dbReference type="PROSITE" id="PS52011">
    <property type="entry name" value="PEPTIDASE_M2"/>
    <property type="match status" value="1"/>
</dbReference>
<evidence type="ECO:0000256" key="21">
    <source>
        <dbReference type="RuleBase" id="RU361144"/>
    </source>
</evidence>
<feature type="signal peptide" evidence="22">
    <location>
        <begin position="1"/>
        <end position="20"/>
    </location>
</feature>
<feature type="binding site" evidence="19">
    <location>
        <position position="392"/>
    </location>
    <ligand>
        <name>Zn(2+)</name>
        <dbReference type="ChEBI" id="CHEBI:29105"/>
        <label>2</label>
        <note>catalytic</note>
    </ligand>
</feature>
<evidence type="ECO:0000256" key="3">
    <source>
        <dbReference type="ARBA" id="ARBA00022670"/>
    </source>
</evidence>
<dbReference type="SUPFAM" id="SSF55486">
    <property type="entry name" value="Metalloproteases ('zincins'), catalytic domain"/>
    <property type="match status" value="1"/>
</dbReference>
<evidence type="ECO:0000256" key="19">
    <source>
        <dbReference type="PIRSR" id="PIRSR601548-8"/>
    </source>
</evidence>
<evidence type="ECO:0000256" key="8">
    <source>
        <dbReference type="ARBA" id="ARBA00023049"/>
    </source>
</evidence>
<keyword evidence="5 22" id="KW-0732">Signal</keyword>
<feature type="binding site" evidence="17">
    <location>
        <position position="416"/>
    </location>
    <ligand>
        <name>Zn(2+)</name>
        <dbReference type="ChEBI" id="CHEBI:29105"/>
        <label>1</label>
        <note>catalytic</note>
    </ligand>
</feature>
<feature type="chain" id="PRO_5013366369" description="Angiotensin-converting enzyme" evidence="22">
    <location>
        <begin position="21"/>
        <end position="629"/>
    </location>
</feature>
<feature type="binding site" evidence="17">
    <location>
        <position position="388"/>
    </location>
    <ligand>
        <name>Zn(2+)</name>
        <dbReference type="ChEBI" id="CHEBI:29105"/>
        <label>1</label>
        <note>catalytic</note>
    </ligand>
</feature>
<evidence type="ECO:0000313" key="23">
    <source>
        <dbReference type="EMBL" id="JAV47964.1"/>
    </source>
</evidence>
<evidence type="ECO:0000256" key="14">
    <source>
        <dbReference type="PIRSR" id="PIRSR601548-10"/>
    </source>
</evidence>
<evidence type="ECO:0000256" key="1">
    <source>
        <dbReference type="ARBA" id="ARBA00008139"/>
    </source>
</evidence>
<dbReference type="GO" id="GO:0004180">
    <property type="term" value="F:carboxypeptidase activity"/>
    <property type="evidence" value="ECO:0007669"/>
    <property type="project" value="UniProtKB-KW"/>
</dbReference>
<protein>
    <recommendedName>
        <fullName evidence="12 21">Angiotensin-converting enzyme</fullName>
        <ecNumber evidence="21">3.4.-.-</ecNumber>
    </recommendedName>
</protein>
<keyword evidence="2 21" id="KW-0121">Carboxypeptidase</keyword>
<keyword evidence="8 21" id="KW-0482">Metalloprotease</keyword>
<dbReference type="GO" id="GO:0005886">
    <property type="term" value="C:plasma membrane"/>
    <property type="evidence" value="ECO:0007669"/>
    <property type="project" value="TreeGrafter"/>
</dbReference>
<dbReference type="GO" id="GO:0008241">
    <property type="term" value="F:peptidyl-dipeptidase activity"/>
    <property type="evidence" value="ECO:0007669"/>
    <property type="project" value="UniProtKB-EC"/>
</dbReference>
<dbReference type="PRINTS" id="PR00791">
    <property type="entry name" value="PEPDIPTASEA"/>
</dbReference>
<evidence type="ECO:0000256" key="13">
    <source>
        <dbReference type="PIRSR" id="PIRSR601548-1"/>
    </source>
</evidence>